<evidence type="ECO:0000313" key="2">
    <source>
        <dbReference type="Proteomes" id="UP000831701"/>
    </source>
</evidence>
<sequence>MQTDGYESVHSDETNGRSRLSSLPPSSITSQRSVLRCGSRRSQLLRSAHAFFSPQLVCESSRALVLVSCSPGSGGPGPPRLQQLVPLALPAAVDGLGAGAKLAEPQSSEAQLEVLGDLPSFGLDLLQPLDGRLGQGEVADVDQVRTQLKKIKARKATGPDGHQLQTPPGLCRPALSVPKTSHPKEPNHFRPVALTSHLMKALERIVLRHLRPLVSPNMDPLQQFAYQPGIGVDDAVIYLLQRSLSHLEDAAGNTVRITFFDFSSAFNTIHTSLLRVKLERVGGASDQLAAWVTNYLTERLQDCVSDVVVCSTEGNDCEYRKVIMDFVDWCELNHLQVNASKTKEMVIDFSRKPSAQLTLHQLNIQGLDIERVRTYKYLGVHFLNNKLDWTDNTDSRSTRGVRVVCYMLRRLGSFGVCRPLLRTFYETVVASVVSYAVVCWGGGCSERDKKRLIRLIKRASSVCGCPLDSIEVMGERRALAKLSTIMDNTSHPLHQTVGAFKQLLQQQTQTPKVQEGALPQVLHPKHHQTV</sequence>
<accession>A0ACB8WHA4</accession>
<organism evidence="1 2">
    <name type="scientific">Scortum barcoo</name>
    <name type="common">barcoo grunter</name>
    <dbReference type="NCBI Taxonomy" id="214431"/>
    <lineage>
        <taxon>Eukaryota</taxon>
        <taxon>Metazoa</taxon>
        <taxon>Chordata</taxon>
        <taxon>Craniata</taxon>
        <taxon>Vertebrata</taxon>
        <taxon>Euteleostomi</taxon>
        <taxon>Actinopterygii</taxon>
        <taxon>Neopterygii</taxon>
        <taxon>Teleostei</taxon>
        <taxon>Neoteleostei</taxon>
        <taxon>Acanthomorphata</taxon>
        <taxon>Eupercaria</taxon>
        <taxon>Centrarchiformes</taxon>
        <taxon>Terapontoidei</taxon>
        <taxon>Terapontidae</taxon>
        <taxon>Scortum</taxon>
    </lineage>
</organism>
<dbReference type="EMBL" id="CM041539">
    <property type="protein sequence ID" value="KAI3367111.1"/>
    <property type="molecule type" value="Genomic_DNA"/>
</dbReference>
<comment type="caution">
    <text evidence="1">The sequence shown here is derived from an EMBL/GenBank/DDBJ whole genome shotgun (WGS) entry which is preliminary data.</text>
</comment>
<reference evidence="1" key="1">
    <citation type="submission" date="2022-04" db="EMBL/GenBank/DDBJ databases">
        <title>Jade perch genome.</title>
        <authorList>
            <person name="Chao B."/>
        </authorList>
    </citation>
    <scope>NUCLEOTIDE SEQUENCE</scope>
    <source>
        <strain evidence="1">CB-2022</strain>
    </source>
</reference>
<proteinExistence type="predicted"/>
<name>A0ACB8WHA4_9TELE</name>
<dbReference type="Proteomes" id="UP000831701">
    <property type="component" value="Chromosome 9"/>
</dbReference>
<protein>
    <submittedName>
        <fullName evidence="1">Uncharacterized protein</fullName>
    </submittedName>
</protein>
<gene>
    <name evidence="1" type="ORF">L3Q82_008176</name>
</gene>
<keyword evidence="2" id="KW-1185">Reference proteome</keyword>
<evidence type="ECO:0000313" key="1">
    <source>
        <dbReference type="EMBL" id="KAI3367111.1"/>
    </source>
</evidence>